<comment type="caution">
    <text evidence="2">The sequence shown here is derived from an EMBL/GenBank/DDBJ whole genome shotgun (WGS) entry which is preliminary data.</text>
</comment>
<evidence type="ECO:0000256" key="1">
    <source>
        <dbReference type="SAM" id="MobiDB-lite"/>
    </source>
</evidence>
<feature type="compositionally biased region" description="Gly residues" evidence="1">
    <location>
        <begin position="372"/>
        <end position="385"/>
    </location>
</feature>
<reference evidence="2" key="1">
    <citation type="submission" date="2021-06" db="EMBL/GenBank/DDBJ databases">
        <title>Sequencing of actinobacteria type strains.</title>
        <authorList>
            <person name="Nguyen G.-S."/>
            <person name="Wentzel A."/>
        </authorList>
    </citation>
    <scope>NUCLEOTIDE SEQUENCE</scope>
    <source>
        <strain evidence="2">P38-E01</strain>
    </source>
</reference>
<evidence type="ECO:0000313" key="3">
    <source>
        <dbReference type="Proteomes" id="UP000694501"/>
    </source>
</evidence>
<feature type="region of interest" description="Disordered" evidence="1">
    <location>
        <begin position="365"/>
        <end position="385"/>
    </location>
</feature>
<dbReference type="Proteomes" id="UP000694501">
    <property type="component" value="Unassembled WGS sequence"/>
</dbReference>
<protein>
    <recommendedName>
        <fullName evidence="4">DUF4185 domain-containing protein</fullName>
    </recommendedName>
</protein>
<dbReference type="EMBL" id="JAELVF020000001">
    <property type="protein sequence ID" value="MBU7598845.1"/>
    <property type="molecule type" value="Genomic_DNA"/>
</dbReference>
<evidence type="ECO:0000313" key="2">
    <source>
        <dbReference type="EMBL" id="MBU7598845.1"/>
    </source>
</evidence>
<dbReference type="AlphaFoldDB" id="A0A949JHQ8"/>
<organism evidence="2 3">
    <name type="scientific">Streptomyces tardus</name>
    <dbReference type="NCBI Taxonomy" id="2780544"/>
    <lineage>
        <taxon>Bacteria</taxon>
        <taxon>Bacillati</taxon>
        <taxon>Actinomycetota</taxon>
        <taxon>Actinomycetes</taxon>
        <taxon>Kitasatosporales</taxon>
        <taxon>Streptomycetaceae</taxon>
        <taxon>Streptomyces</taxon>
    </lineage>
</organism>
<sequence length="439" mass="47596">MPEGRRVRSAALLTAFLVLVVVAVLVVVLPGEQAEDDRDACRPLKVTGWEPESRLTGEFARYGDNNNSLDDWTGGDGNRSVALPDGRTLWLAADTFLDAVQNGRTRQDPRWVRNSALVMSPDGTLERTVLADGPSGFFPGLATPDGREVWRWPGGGTVEPREPGSGEEVLRVVLWQRESAQAPWAFGMPRASEVATISLPDLKLESIESIDVPVSQNPAERVLYGTTVLTEGRWTYVFGADERTALGQASEAHVARVPRGSLADRDRWRYWDGRAWQRDAARSDALLVGGSDSGRGATNTFSVARRGGTWLLFTADAGGPDGRGLTHVASYWACSPQGPWHGPSDALTPPLPKGAEGRRALAYNPQAHGDLDTGGGGDGTDGGGADDGLVLGYDVNVPDQVSAVHEDVELYRPRFVTLRLGERRPAGRELPRPRPRRRR</sequence>
<evidence type="ECO:0008006" key="4">
    <source>
        <dbReference type="Google" id="ProtNLM"/>
    </source>
</evidence>
<keyword evidence="3" id="KW-1185">Reference proteome</keyword>
<gene>
    <name evidence="2" type="ORF">JGS22_014790</name>
</gene>
<proteinExistence type="predicted"/>
<accession>A0A949JHQ8</accession>
<name>A0A949JHQ8_9ACTN</name>